<keyword evidence="8" id="KW-0234">DNA repair</keyword>
<evidence type="ECO:0000259" key="9">
    <source>
        <dbReference type="Pfam" id="PF03372"/>
    </source>
</evidence>
<dbReference type="PANTHER" id="PTHR15822">
    <property type="entry name" value="TRAF AND TNF RECEPTOR-ASSOCIATED PROTEIN"/>
    <property type="match status" value="1"/>
</dbReference>
<gene>
    <name evidence="10" type="ORF">GCM10009720_06090</name>
</gene>
<comment type="cofactor">
    <cofactor evidence="1">
        <name>Mn(2+)</name>
        <dbReference type="ChEBI" id="CHEBI:29035"/>
    </cofactor>
</comment>
<sequence length="260" mass="29248">MRHTFTAMTYNLWGGWDLDSRSPALSTLLQLRSPDLLGVQELHPESRDLIDTALPHHQRVRDDAAGWAKHSNLWWDTRVFGYVNYGFSDVGILAEAAGLFWVQLRSTLNPDAPTVTFATAHLTWPGHPDEVDTDRSARTDQARNIAAALDELGGDHPILFTADMNDHARPMWAMYDGGFREPFGSLGRTCPPTHPVTPRFDRAAKWEGVQTVEKAIDWIFFRGPVTPRSAEVIEYFHQGVAPSDHKPVMATFQLDHQTAH</sequence>
<proteinExistence type="predicted"/>
<evidence type="ECO:0000256" key="8">
    <source>
        <dbReference type="ARBA" id="ARBA00023204"/>
    </source>
</evidence>
<evidence type="ECO:0000256" key="7">
    <source>
        <dbReference type="ARBA" id="ARBA00022842"/>
    </source>
</evidence>
<evidence type="ECO:0000256" key="5">
    <source>
        <dbReference type="ARBA" id="ARBA00022763"/>
    </source>
</evidence>
<dbReference type="RefSeq" id="WP_343956122.1">
    <property type="nucleotide sequence ID" value="NZ_BAAAMN010000010.1"/>
</dbReference>
<dbReference type="Pfam" id="PF03372">
    <property type="entry name" value="Exo_endo_phos"/>
    <property type="match status" value="1"/>
</dbReference>
<keyword evidence="3" id="KW-0540">Nuclease</keyword>
<dbReference type="Proteomes" id="UP001501461">
    <property type="component" value="Unassembled WGS sequence"/>
</dbReference>
<keyword evidence="5" id="KW-0227">DNA damage</keyword>
<comment type="cofactor">
    <cofactor evidence="2">
        <name>Mg(2+)</name>
        <dbReference type="ChEBI" id="CHEBI:18420"/>
    </cofactor>
</comment>
<evidence type="ECO:0000313" key="11">
    <source>
        <dbReference type="Proteomes" id="UP001501461"/>
    </source>
</evidence>
<dbReference type="EMBL" id="BAAAMN010000010">
    <property type="protein sequence ID" value="GAA2029049.1"/>
    <property type="molecule type" value="Genomic_DNA"/>
</dbReference>
<keyword evidence="7" id="KW-0460">Magnesium</keyword>
<organism evidence="10 11">
    <name type="scientific">Yaniella flava</name>
    <dbReference type="NCBI Taxonomy" id="287930"/>
    <lineage>
        <taxon>Bacteria</taxon>
        <taxon>Bacillati</taxon>
        <taxon>Actinomycetota</taxon>
        <taxon>Actinomycetes</taxon>
        <taxon>Micrococcales</taxon>
        <taxon>Micrococcaceae</taxon>
        <taxon>Yaniella</taxon>
    </lineage>
</organism>
<dbReference type="Gene3D" id="3.60.10.10">
    <property type="entry name" value="Endonuclease/exonuclease/phosphatase"/>
    <property type="match status" value="1"/>
</dbReference>
<evidence type="ECO:0000256" key="6">
    <source>
        <dbReference type="ARBA" id="ARBA00022801"/>
    </source>
</evidence>
<feature type="domain" description="Endonuclease/exonuclease/phosphatase" evidence="9">
    <location>
        <begin position="8"/>
        <end position="245"/>
    </location>
</feature>
<protein>
    <recommendedName>
        <fullName evidence="9">Endonuclease/exonuclease/phosphatase domain-containing protein</fullName>
    </recommendedName>
</protein>
<dbReference type="InterPro" id="IPR005135">
    <property type="entry name" value="Endo/exonuclease/phosphatase"/>
</dbReference>
<evidence type="ECO:0000256" key="3">
    <source>
        <dbReference type="ARBA" id="ARBA00022722"/>
    </source>
</evidence>
<evidence type="ECO:0000256" key="4">
    <source>
        <dbReference type="ARBA" id="ARBA00022723"/>
    </source>
</evidence>
<keyword evidence="11" id="KW-1185">Reference proteome</keyword>
<evidence type="ECO:0000256" key="1">
    <source>
        <dbReference type="ARBA" id="ARBA00001936"/>
    </source>
</evidence>
<evidence type="ECO:0000256" key="2">
    <source>
        <dbReference type="ARBA" id="ARBA00001946"/>
    </source>
</evidence>
<dbReference type="SUPFAM" id="SSF56219">
    <property type="entry name" value="DNase I-like"/>
    <property type="match status" value="1"/>
</dbReference>
<dbReference type="InterPro" id="IPR051547">
    <property type="entry name" value="TDP2-like"/>
</dbReference>
<keyword evidence="6" id="KW-0378">Hydrolase</keyword>
<accession>A0ABN2U5V1</accession>
<reference evidence="10 11" key="1">
    <citation type="journal article" date="2019" name="Int. J. Syst. Evol. Microbiol.">
        <title>The Global Catalogue of Microorganisms (GCM) 10K type strain sequencing project: providing services to taxonomists for standard genome sequencing and annotation.</title>
        <authorList>
            <consortium name="The Broad Institute Genomics Platform"/>
            <consortium name="The Broad Institute Genome Sequencing Center for Infectious Disease"/>
            <person name="Wu L."/>
            <person name="Ma J."/>
        </authorList>
    </citation>
    <scope>NUCLEOTIDE SEQUENCE [LARGE SCALE GENOMIC DNA]</scope>
    <source>
        <strain evidence="10 11">JCM 13595</strain>
    </source>
</reference>
<dbReference type="InterPro" id="IPR036691">
    <property type="entry name" value="Endo/exonu/phosph_ase_sf"/>
</dbReference>
<comment type="caution">
    <text evidence="10">The sequence shown here is derived from an EMBL/GenBank/DDBJ whole genome shotgun (WGS) entry which is preliminary data.</text>
</comment>
<evidence type="ECO:0000313" key="10">
    <source>
        <dbReference type="EMBL" id="GAA2029049.1"/>
    </source>
</evidence>
<keyword evidence="4" id="KW-0479">Metal-binding</keyword>
<name>A0ABN2U5V1_9MICC</name>
<dbReference type="PANTHER" id="PTHR15822:SF4">
    <property type="entry name" value="TYROSYL-DNA PHOSPHODIESTERASE 2"/>
    <property type="match status" value="1"/>
</dbReference>